<dbReference type="GO" id="GO:0008654">
    <property type="term" value="P:phospholipid biosynthetic process"/>
    <property type="evidence" value="ECO:0007669"/>
    <property type="project" value="InterPro"/>
</dbReference>
<organism evidence="2">
    <name type="scientific">candidate division WS2 bacterium ADurb.Bin280</name>
    <dbReference type="NCBI Taxonomy" id="1852829"/>
    <lineage>
        <taxon>Bacteria</taxon>
        <taxon>candidate division WS2</taxon>
    </lineage>
</organism>
<dbReference type="Proteomes" id="UP000485367">
    <property type="component" value="Unassembled WGS sequence"/>
</dbReference>
<dbReference type="EMBL" id="MWBO01000062">
    <property type="protein sequence ID" value="OQA51820.1"/>
    <property type="molecule type" value="Genomic_DNA"/>
</dbReference>
<feature type="transmembrane region" description="Helical" evidence="1">
    <location>
        <begin position="112"/>
        <end position="130"/>
    </location>
</feature>
<accession>A0A1V5SBC6</accession>
<dbReference type="GO" id="GO:0016020">
    <property type="term" value="C:membrane"/>
    <property type="evidence" value="ECO:0007669"/>
    <property type="project" value="InterPro"/>
</dbReference>
<dbReference type="InterPro" id="IPR043130">
    <property type="entry name" value="CDP-OH_PTrfase_TM_dom"/>
</dbReference>
<dbReference type="Pfam" id="PF01066">
    <property type="entry name" value="CDP-OH_P_transf"/>
    <property type="match status" value="1"/>
</dbReference>
<comment type="caution">
    <text evidence="2">The sequence shown here is derived from an EMBL/GenBank/DDBJ whole genome shotgun (WGS) entry which is preliminary data.</text>
</comment>
<dbReference type="GO" id="GO:0016780">
    <property type="term" value="F:phosphotransferase activity, for other substituted phosphate groups"/>
    <property type="evidence" value="ECO:0007669"/>
    <property type="project" value="InterPro"/>
</dbReference>
<keyword evidence="1" id="KW-0812">Transmembrane</keyword>
<keyword evidence="1" id="KW-1133">Transmembrane helix</keyword>
<gene>
    <name evidence="2" type="primary">spsI</name>
    <name evidence="2" type="ORF">BWY43_00798</name>
</gene>
<keyword evidence="2" id="KW-0808">Transferase</keyword>
<dbReference type="Gene3D" id="1.20.120.1760">
    <property type="match status" value="1"/>
</dbReference>
<proteinExistence type="predicted"/>
<evidence type="ECO:0000256" key="1">
    <source>
        <dbReference type="SAM" id="Phobius"/>
    </source>
</evidence>
<dbReference type="InterPro" id="IPR000462">
    <property type="entry name" value="CDP-OH_P_trans"/>
</dbReference>
<dbReference type="AlphaFoldDB" id="A0A1V5SBC6"/>
<keyword evidence="1" id="KW-0472">Membrane</keyword>
<feature type="transmembrane region" description="Helical" evidence="1">
    <location>
        <begin position="184"/>
        <end position="203"/>
    </location>
</feature>
<reference evidence="2" key="1">
    <citation type="submission" date="2017-02" db="EMBL/GenBank/DDBJ databases">
        <title>Delving into the versatile metabolic prowess of the omnipresent phylum Bacteroidetes.</title>
        <authorList>
            <person name="Nobu M.K."/>
            <person name="Mei R."/>
            <person name="Narihiro T."/>
            <person name="Kuroda K."/>
            <person name="Liu W.-T."/>
        </authorList>
    </citation>
    <scope>NUCLEOTIDE SEQUENCE</scope>
    <source>
        <strain evidence="2">ADurb.Bin280</strain>
    </source>
</reference>
<sequence length="245" mass="27866">MGEKTFQEHCNICVNPEVLNRIEEKWWGVFNRPISLRISYFLARYTKITPNQVTALNMIVPLGGFLIVLPGYWGIAFYIAVFEIWAVLDCVDGELARSTNKTSQYGPYLDSIGHYISYVGLFIPIALKAYLETDQVLILIMGFVLAILVILASVAQQMKTVILYKTKIFKNVLSEKTDSLVLKAYRFLVGTLEVAVIVTIILLLSMNASSLVREIIWLGFFSVYIALFLISFFYHIIKAKDQLKD</sequence>
<protein>
    <submittedName>
        <fullName evidence="2">Bifunctional IPC transferase and DIPP synthase</fullName>
    </submittedName>
</protein>
<evidence type="ECO:0000313" key="2">
    <source>
        <dbReference type="EMBL" id="OQA51820.1"/>
    </source>
</evidence>
<feature type="transmembrane region" description="Helical" evidence="1">
    <location>
        <begin position="136"/>
        <end position="155"/>
    </location>
</feature>
<name>A0A1V5SBC6_9BACT</name>
<feature type="transmembrane region" description="Helical" evidence="1">
    <location>
        <begin position="215"/>
        <end position="237"/>
    </location>
</feature>